<accession>A0ABD2PJ10</accession>
<name>A0ABD2PJ10_9PLAT</name>
<dbReference type="EMBL" id="JBJKFK010008271">
    <property type="protein sequence ID" value="KAL3307119.1"/>
    <property type="molecule type" value="Genomic_DNA"/>
</dbReference>
<evidence type="ECO:0000313" key="1">
    <source>
        <dbReference type="EMBL" id="KAL3307119.1"/>
    </source>
</evidence>
<dbReference type="AlphaFoldDB" id="A0ABD2PJ10"/>
<organism evidence="1 2">
    <name type="scientific">Cichlidogyrus casuarinus</name>
    <dbReference type="NCBI Taxonomy" id="1844966"/>
    <lineage>
        <taxon>Eukaryota</taxon>
        <taxon>Metazoa</taxon>
        <taxon>Spiralia</taxon>
        <taxon>Lophotrochozoa</taxon>
        <taxon>Platyhelminthes</taxon>
        <taxon>Monogenea</taxon>
        <taxon>Monopisthocotylea</taxon>
        <taxon>Dactylogyridea</taxon>
        <taxon>Ancyrocephalidae</taxon>
        <taxon>Cichlidogyrus</taxon>
    </lineage>
</organism>
<protein>
    <submittedName>
        <fullName evidence="1">Uncharacterized protein</fullName>
    </submittedName>
</protein>
<keyword evidence="2" id="KW-1185">Reference proteome</keyword>
<sequence length="84" mass="9299">MSKGGDQDYRPGSFADPREFLKGLVASVPALRHLLQGSYRQRAFCVAMGCPLFGRSVSCLRDRQVIDIDIPCDPVDALDVSYYS</sequence>
<comment type="caution">
    <text evidence="1">The sequence shown here is derived from an EMBL/GenBank/DDBJ whole genome shotgun (WGS) entry which is preliminary data.</text>
</comment>
<proteinExistence type="predicted"/>
<evidence type="ECO:0000313" key="2">
    <source>
        <dbReference type="Proteomes" id="UP001626550"/>
    </source>
</evidence>
<gene>
    <name evidence="1" type="ORF">Ciccas_014375</name>
</gene>
<reference evidence="1 2" key="1">
    <citation type="submission" date="2024-11" db="EMBL/GenBank/DDBJ databases">
        <title>Adaptive evolution of stress response genes in parasites aligns with host niche diversity.</title>
        <authorList>
            <person name="Hahn C."/>
            <person name="Resl P."/>
        </authorList>
    </citation>
    <scope>NUCLEOTIDE SEQUENCE [LARGE SCALE GENOMIC DNA]</scope>
    <source>
        <strain evidence="1">EGGRZ-B1_66</strain>
        <tissue evidence="1">Body</tissue>
    </source>
</reference>
<dbReference type="Proteomes" id="UP001626550">
    <property type="component" value="Unassembled WGS sequence"/>
</dbReference>